<dbReference type="InterPro" id="IPR016696">
    <property type="entry name" value="TRAPP-I_su5"/>
</dbReference>
<proteinExistence type="inferred from homology"/>
<dbReference type="CDD" id="cd14943">
    <property type="entry name" value="TRAPPC5_Trs31"/>
    <property type="match status" value="1"/>
</dbReference>
<dbReference type="GO" id="GO:1990072">
    <property type="term" value="C:TRAPPIII protein complex"/>
    <property type="evidence" value="ECO:0007669"/>
    <property type="project" value="TreeGrafter"/>
</dbReference>
<dbReference type="EMBL" id="JADGJD010001109">
    <property type="protein sequence ID" value="KAJ3046713.1"/>
    <property type="molecule type" value="Genomic_DNA"/>
</dbReference>
<comment type="similarity">
    <text evidence="2 7">Belongs to the TRAPP small subunits family. BET3 subfamily.</text>
</comment>
<evidence type="ECO:0000256" key="3">
    <source>
        <dbReference type="ARBA" id="ARBA00022448"/>
    </source>
</evidence>
<keyword evidence="4 7" id="KW-0256">Endoplasmic reticulum</keyword>
<gene>
    <name evidence="8" type="primary">TRS31</name>
    <name evidence="8" type="ORF">HK097_000609</name>
</gene>
<dbReference type="InterPro" id="IPR024096">
    <property type="entry name" value="NO_sig/Golgi_transp_ligand-bd"/>
</dbReference>
<dbReference type="PANTHER" id="PTHR20902">
    <property type="entry name" value="41-2 PROTEIN ANTIGEN-RELATED"/>
    <property type="match status" value="1"/>
</dbReference>
<reference evidence="8" key="1">
    <citation type="submission" date="2020-05" db="EMBL/GenBank/DDBJ databases">
        <title>Phylogenomic resolution of chytrid fungi.</title>
        <authorList>
            <person name="Stajich J.E."/>
            <person name="Amses K."/>
            <person name="Simmons R."/>
            <person name="Seto K."/>
            <person name="Myers J."/>
            <person name="Bonds A."/>
            <person name="Quandt C.A."/>
            <person name="Barry K."/>
            <person name="Liu P."/>
            <person name="Grigoriev I."/>
            <person name="Longcore J.E."/>
            <person name="James T.Y."/>
        </authorList>
    </citation>
    <scope>NUCLEOTIDE SEQUENCE</scope>
    <source>
        <strain evidence="8">JEL0318</strain>
    </source>
</reference>
<evidence type="ECO:0000256" key="4">
    <source>
        <dbReference type="ARBA" id="ARBA00022824"/>
    </source>
</evidence>
<evidence type="ECO:0000313" key="8">
    <source>
        <dbReference type="EMBL" id="KAJ3046713.1"/>
    </source>
</evidence>
<keyword evidence="3 7" id="KW-0813">Transport</keyword>
<dbReference type="PANTHER" id="PTHR20902:SF0">
    <property type="entry name" value="TRAFFICKING PROTEIN PARTICLE COMPLEX SUBUNIT 5"/>
    <property type="match status" value="1"/>
</dbReference>
<dbReference type="AlphaFoldDB" id="A0AAD5S7W1"/>
<dbReference type="GO" id="GO:0006888">
    <property type="term" value="P:endoplasmic reticulum to Golgi vesicle-mediated transport"/>
    <property type="evidence" value="ECO:0007669"/>
    <property type="project" value="TreeGrafter"/>
</dbReference>
<dbReference type="Proteomes" id="UP001212841">
    <property type="component" value="Unassembled WGS sequence"/>
</dbReference>
<keyword evidence="9" id="KW-1185">Reference proteome</keyword>
<comment type="subcellular location">
    <subcellularLocation>
        <location evidence="1">Endoplasmic reticulum</location>
    </subcellularLocation>
    <subcellularLocation>
        <location evidence="7">Golgi apparatus</location>
        <location evidence="7">cis-Golgi network</location>
    </subcellularLocation>
</comment>
<protein>
    <recommendedName>
        <fullName evidence="7">Trafficking protein particle complex subunit</fullName>
    </recommendedName>
</protein>
<dbReference type="Gene3D" id="3.30.1380.20">
    <property type="entry name" value="Trafficking protein particle complex subunit 3"/>
    <property type="match status" value="1"/>
</dbReference>
<name>A0AAD5S7W1_9FUNG</name>
<comment type="subunit">
    <text evidence="7">Part of the multisubunit TRAPP (transport protein particle) complex.</text>
</comment>
<organism evidence="8 9">
    <name type="scientific">Rhizophlyctis rosea</name>
    <dbReference type="NCBI Taxonomy" id="64517"/>
    <lineage>
        <taxon>Eukaryota</taxon>
        <taxon>Fungi</taxon>
        <taxon>Fungi incertae sedis</taxon>
        <taxon>Chytridiomycota</taxon>
        <taxon>Chytridiomycota incertae sedis</taxon>
        <taxon>Chytridiomycetes</taxon>
        <taxon>Rhizophlyctidales</taxon>
        <taxon>Rhizophlyctidaceae</taxon>
        <taxon>Rhizophlyctis</taxon>
    </lineage>
</organism>
<evidence type="ECO:0000256" key="5">
    <source>
        <dbReference type="ARBA" id="ARBA00022892"/>
    </source>
</evidence>
<sequence length="191" mass="21476">MSQSQARSTPSARKANILDRNLNKTKNTEVSLSAFSFLFSEMFQYAQKRANGIQDLEKRLSDFGYRVGIRMLELTVFRERNSRRDTRVLNVLSFIHSTIWKSLFGKPADSLEKGTENDDEYMISDNEPNISKFISVPKELSQLSAGAFTAGIVEAILDGSQFPARVTAHATGNDQFPVRTTLLIKFDKSGK</sequence>
<dbReference type="FunFam" id="3.30.1380.20:FF:000002">
    <property type="entry name" value="Trafficking protein particle complex subunit"/>
    <property type="match status" value="1"/>
</dbReference>
<dbReference type="GO" id="GO:0005783">
    <property type="term" value="C:endoplasmic reticulum"/>
    <property type="evidence" value="ECO:0007669"/>
    <property type="project" value="UniProtKB-SubCell"/>
</dbReference>
<evidence type="ECO:0000256" key="6">
    <source>
        <dbReference type="ARBA" id="ARBA00023034"/>
    </source>
</evidence>
<dbReference type="InterPro" id="IPR007194">
    <property type="entry name" value="TRAPP_component"/>
</dbReference>
<accession>A0AAD5S7W1</accession>
<evidence type="ECO:0000313" key="9">
    <source>
        <dbReference type="Proteomes" id="UP001212841"/>
    </source>
</evidence>
<evidence type="ECO:0000256" key="7">
    <source>
        <dbReference type="PIRNR" id="PIRNR017479"/>
    </source>
</evidence>
<evidence type="ECO:0000256" key="2">
    <source>
        <dbReference type="ARBA" id="ARBA00006218"/>
    </source>
</evidence>
<dbReference type="GO" id="GO:1990070">
    <property type="term" value="C:TRAPPI protein complex"/>
    <property type="evidence" value="ECO:0007669"/>
    <property type="project" value="TreeGrafter"/>
</dbReference>
<dbReference type="SUPFAM" id="SSF111126">
    <property type="entry name" value="Ligand-binding domain in the NO signalling and Golgi transport"/>
    <property type="match status" value="1"/>
</dbReference>
<dbReference type="PIRSF" id="PIRSF017479">
    <property type="entry name" value="TRAPP_I_complex_Trs31"/>
    <property type="match status" value="1"/>
</dbReference>
<keyword evidence="5 7" id="KW-0931">ER-Golgi transport</keyword>
<keyword evidence="6 7" id="KW-0333">Golgi apparatus</keyword>
<dbReference type="GO" id="GO:1990071">
    <property type="term" value="C:TRAPPII protein complex"/>
    <property type="evidence" value="ECO:0007669"/>
    <property type="project" value="TreeGrafter"/>
</dbReference>
<evidence type="ECO:0000256" key="1">
    <source>
        <dbReference type="ARBA" id="ARBA00004240"/>
    </source>
</evidence>
<dbReference type="Pfam" id="PF04051">
    <property type="entry name" value="TRAPP"/>
    <property type="match status" value="1"/>
</dbReference>
<comment type="caution">
    <text evidence="8">The sequence shown here is derived from an EMBL/GenBank/DDBJ whole genome shotgun (WGS) entry which is preliminary data.</text>
</comment>